<sequence>MARTFFGTFPRLTPTRRAPGADIELLNLYGSFDDKPRIHVQDLANFCKKRCTMLFLRNESDLEQYPSTAQLRSVRLVDNKEFQSFFSLTTEYAARWTQLDASINWDGLYELGREGMEVYVGSPETNFVWEW</sequence>
<reference evidence="1" key="1">
    <citation type="submission" date="2023-03" db="EMBL/GenBank/DDBJ databases">
        <title>Massive genome expansion in bonnet fungi (Mycena s.s.) driven by repeated elements and novel gene families across ecological guilds.</title>
        <authorList>
            <consortium name="Lawrence Berkeley National Laboratory"/>
            <person name="Harder C.B."/>
            <person name="Miyauchi S."/>
            <person name="Viragh M."/>
            <person name="Kuo A."/>
            <person name="Thoen E."/>
            <person name="Andreopoulos B."/>
            <person name="Lu D."/>
            <person name="Skrede I."/>
            <person name="Drula E."/>
            <person name="Henrissat B."/>
            <person name="Morin E."/>
            <person name="Kohler A."/>
            <person name="Barry K."/>
            <person name="LaButti K."/>
            <person name="Morin E."/>
            <person name="Salamov A."/>
            <person name="Lipzen A."/>
            <person name="Mereny Z."/>
            <person name="Hegedus B."/>
            <person name="Baldrian P."/>
            <person name="Stursova M."/>
            <person name="Weitz H."/>
            <person name="Taylor A."/>
            <person name="Grigoriev I.V."/>
            <person name="Nagy L.G."/>
            <person name="Martin F."/>
            <person name="Kauserud H."/>
        </authorList>
    </citation>
    <scope>NUCLEOTIDE SEQUENCE</scope>
    <source>
        <strain evidence="1">CBHHK200</strain>
    </source>
</reference>
<proteinExistence type="predicted"/>
<dbReference type="AlphaFoldDB" id="A0AAD6RVF6"/>
<dbReference type="EMBL" id="JARJCM010000684">
    <property type="protein sequence ID" value="KAJ7015964.1"/>
    <property type="molecule type" value="Genomic_DNA"/>
</dbReference>
<accession>A0AAD6RVF6</accession>
<organism evidence="1 2">
    <name type="scientific">Mycena alexandri</name>
    <dbReference type="NCBI Taxonomy" id="1745969"/>
    <lineage>
        <taxon>Eukaryota</taxon>
        <taxon>Fungi</taxon>
        <taxon>Dikarya</taxon>
        <taxon>Basidiomycota</taxon>
        <taxon>Agaricomycotina</taxon>
        <taxon>Agaricomycetes</taxon>
        <taxon>Agaricomycetidae</taxon>
        <taxon>Agaricales</taxon>
        <taxon>Marasmiineae</taxon>
        <taxon>Mycenaceae</taxon>
        <taxon>Mycena</taxon>
    </lineage>
</organism>
<protein>
    <submittedName>
        <fullName evidence="1">Uncharacterized protein</fullName>
    </submittedName>
</protein>
<evidence type="ECO:0000313" key="2">
    <source>
        <dbReference type="Proteomes" id="UP001218188"/>
    </source>
</evidence>
<dbReference type="Proteomes" id="UP001218188">
    <property type="component" value="Unassembled WGS sequence"/>
</dbReference>
<keyword evidence="2" id="KW-1185">Reference proteome</keyword>
<gene>
    <name evidence="1" type="ORF">C8F04DRAFT_1283550</name>
</gene>
<evidence type="ECO:0000313" key="1">
    <source>
        <dbReference type="EMBL" id="KAJ7015964.1"/>
    </source>
</evidence>
<name>A0AAD6RVF6_9AGAR</name>
<comment type="caution">
    <text evidence="1">The sequence shown here is derived from an EMBL/GenBank/DDBJ whole genome shotgun (WGS) entry which is preliminary data.</text>
</comment>